<feature type="transmembrane region" description="Helical" evidence="2">
    <location>
        <begin position="643"/>
        <end position="662"/>
    </location>
</feature>
<keyword evidence="2" id="KW-1133">Transmembrane helix</keyword>
<feature type="region of interest" description="Disordered" evidence="1">
    <location>
        <begin position="872"/>
        <end position="892"/>
    </location>
</feature>
<dbReference type="AlphaFoldDB" id="A0A9W7YDS1"/>
<dbReference type="PANTHER" id="PTHR35859">
    <property type="entry name" value="NONSELECTIVE CATION CHANNEL PROTEIN"/>
    <property type="match status" value="1"/>
</dbReference>
<dbReference type="PANTHER" id="PTHR35859:SF4">
    <property type="entry name" value="MEMBRANE CHANNEL PROTEIN, PUTATIVE (AFU_ORTHOLOGUE AFUA_6G11300)-RELATED"/>
    <property type="match status" value="1"/>
</dbReference>
<organism evidence="4 5">
    <name type="scientific">Coemansia biformis</name>
    <dbReference type="NCBI Taxonomy" id="1286918"/>
    <lineage>
        <taxon>Eukaryota</taxon>
        <taxon>Fungi</taxon>
        <taxon>Fungi incertae sedis</taxon>
        <taxon>Zoopagomycota</taxon>
        <taxon>Kickxellomycotina</taxon>
        <taxon>Kickxellomycetes</taxon>
        <taxon>Kickxellales</taxon>
        <taxon>Kickxellaceae</taxon>
        <taxon>Coemansia</taxon>
    </lineage>
</organism>
<feature type="transmembrane region" description="Helical" evidence="2">
    <location>
        <begin position="754"/>
        <end position="776"/>
    </location>
</feature>
<feature type="transmembrane region" description="Helical" evidence="2">
    <location>
        <begin position="612"/>
        <end position="631"/>
    </location>
</feature>
<feature type="region of interest" description="Disordered" evidence="1">
    <location>
        <begin position="399"/>
        <end position="428"/>
    </location>
</feature>
<dbReference type="Proteomes" id="UP001143981">
    <property type="component" value="Unassembled WGS sequence"/>
</dbReference>
<evidence type="ECO:0000256" key="2">
    <source>
        <dbReference type="SAM" id="Phobius"/>
    </source>
</evidence>
<accession>A0A9W7YDS1</accession>
<sequence length="972" mass="105559">MVFAAAISNRNARRTSAALLRGVRVQPAGILPSTHLNAAVHGMGGYGSIDVEQQQQQEDEEPLEVDCADAYEVADDRNPVTAYYEILSLRQLLLEYVDVVLSPGQINTPDVQLNLIQPLWQAARERCGVWRRGDMRHCRWPEEAALEAALGRSGGGTVGDGRSAESKAGGPLVSAAMLYATLANRDYFVVLGSVGQSQAELHESRAEVAEALAILCAKALHSQGRQVLVNALCAKFTPIDTDGLRTRAASVLAAEAGADAGLWTPGGRRRLPLPVRGDRHMSLLSADQRVRIYRLGRAGGMAIEAVATEPSTHAGTGGVPTRGQSGCTTPVQELAQDYLSSGSRIITERTIEVAIRSEAKRFTAQNLIGNVVRMLWDGTIHWKGFRCVCLRAPVARVAAPTPDPPSQLSLPTTFERRDSTASNYSGGREPGAPAALFLEPRSRWCAGLRGGWVRSQRAHLEDWLARALAPLRIPMLENALTMVHAFFFLMLYTAVSLRRHESVTIEEAMMHVFALAYIADEIRQCNENGLAVYIKSVWNVLDVMIYTVFIMFFCLRLHGLYTGSATDLDKAFDVLALNAAMLWPRLFSVLDQYEFCGTVIIQVRRIISGTSLFFALLLVMAAGFFQMFYALSIRHNGLEASSIWGLMTRIFFGSALLGWDQADMFGPYVGQLAMTMYIGVSMLILYNILIGVINQCMMEIEQNAAQEYRFAYTMRVAEYVSANQTYPCVPPLNLLQIAVFWPLRKMSAVSPRSFGLLRSLLLLLAYAPHLLGYAAFKGCSRWWRARSGMHHRVLRAECRQAEKELALIKIRRNDIDELAFAETPGSASSEDEPVAAGSAMERDATAVAGGPSPGPAGGGAGAIVANVAADVPQGSAAPSPESTVTTGCDPEASGRWTALMDVWRSRRLQPRQPLPGPAWAPLSGDAGAAACANEGRGSSDAAGQAQVAERLAQLEAQLATVVRLLQPGAEPE</sequence>
<dbReference type="OrthoDB" id="2373987at2759"/>
<comment type="caution">
    <text evidence="4">The sequence shown here is derived from an EMBL/GenBank/DDBJ whole genome shotgun (WGS) entry which is preliminary data.</text>
</comment>
<evidence type="ECO:0000259" key="3">
    <source>
        <dbReference type="Pfam" id="PF23317"/>
    </source>
</evidence>
<dbReference type="InterPro" id="IPR052971">
    <property type="entry name" value="TRP_calcium_channel"/>
</dbReference>
<proteinExistence type="predicted"/>
<name>A0A9W7YDS1_9FUNG</name>
<evidence type="ECO:0000256" key="1">
    <source>
        <dbReference type="SAM" id="MobiDB-lite"/>
    </source>
</evidence>
<keyword evidence="5" id="KW-1185">Reference proteome</keyword>
<keyword evidence="2" id="KW-0472">Membrane</keyword>
<dbReference type="InterPro" id="IPR056336">
    <property type="entry name" value="YVC1_C"/>
</dbReference>
<feature type="transmembrane region" description="Helical" evidence="2">
    <location>
        <begin position="668"/>
        <end position="689"/>
    </location>
</feature>
<feature type="domain" description="Calcium channel YVC1-like C-terminal transmembrane" evidence="3">
    <location>
        <begin position="488"/>
        <end position="746"/>
    </location>
</feature>
<keyword evidence="2" id="KW-0812">Transmembrane</keyword>
<feature type="transmembrane region" description="Helical" evidence="2">
    <location>
        <begin position="479"/>
        <end position="497"/>
    </location>
</feature>
<evidence type="ECO:0000313" key="5">
    <source>
        <dbReference type="Proteomes" id="UP001143981"/>
    </source>
</evidence>
<reference evidence="4" key="1">
    <citation type="submission" date="2022-07" db="EMBL/GenBank/DDBJ databases">
        <title>Phylogenomic reconstructions and comparative analyses of Kickxellomycotina fungi.</title>
        <authorList>
            <person name="Reynolds N.K."/>
            <person name="Stajich J.E."/>
            <person name="Barry K."/>
            <person name="Grigoriev I.V."/>
            <person name="Crous P."/>
            <person name="Smith M.E."/>
        </authorList>
    </citation>
    <scope>NUCLEOTIDE SEQUENCE</scope>
    <source>
        <strain evidence="4">BCRC 34381</strain>
    </source>
</reference>
<gene>
    <name evidence="4" type="ORF">LPJ61_003057</name>
</gene>
<feature type="transmembrane region" description="Helical" evidence="2">
    <location>
        <begin position="543"/>
        <end position="561"/>
    </location>
</feature>
<protein>
    <recommendedName>
        <fullName evidence="3">Calcium channel YVC1-like C-terminal transmembrane domain-containing protein</fullName>
    </recommendedName>
</protein>
<evidence type="ECO:0000313" key="4">
    <source>
        <dbReference type="EMBL" id="KAJ1730354.1"/>
    </source>
</evidence>
<dbReference type="EMBL" id="JANBOI010000466">
    <property type="protein sequence ID" value="KAJ1730354.1"/>
    <property type="molecule type" value="Genomic_DNA"/>
</dbReference>
<dbReference type="Pfam" id="PF23317">
    <property type="entry name" value="YVC1_C"/>
    <property type="match status" value="1"/>
</dbReference>